<keyword evidence="8 11" id="KW-0653">Protein transport</keyword>
<comment type="similarity">
    <text evidence="3 11">Belongs to the adaptor complexes large subunit family.</text>
</comment>
<dbReference type="GO" id="GO:0006896">
    <property type="term" value="P:Golgi to vacuole transport"/>
    <property type="evidence" value="ECO:0007669"/>
    <property type="project" value="TreeGrafter"/>
</dbReference>
<dbReference type="GO" id="GO:0016757">
    <property type="term" value="F:glycosyltransferase activity"/>
    <property type="evidence" value="ECO:0007669"/>
    <property type="project" value="UniProtKB-KW"/>
</dbReference>
<dbReference type="InterPro" id="IPR003406">
    <property type="entry name" value="Glyco_trans_14"/>
</dbReference>
<keyword evidence="6" id="KW-0808">Transferase</keyword>
<evidence type="ECO:0000256" key="4">
    <source>
        <dbReference type="ARBA" id="ARBA00022448"/>
    </source>
</evidence>
<dbReference type="PANTHER" id="PTHR22781:SF12">
    <property type="entry name" value="AP-3 COMPLEX SUBUNIT DELTA-1"/>
    <property type="match status" value="1"/>
</dbReference>
<keyword evidence="5" id="KW-0328">Glycosyltransferase</keyword>
<dbReference type="OrthoDB" id="10264595at2759"/>
<comment type="subunit">
    <text evidence="11">Adaptor protein complex 3 (AP-3) is a heterotetramer.</text>
</comment>
<evidence type="ECO:0000256" key="8">
    <source>
        <dbReference type="ARBA" id="ARBA00022927"/>
    </source>
</evidence>
<keyword evidence="13" id="KW-1133">Transmembrane helix</keyword>
<feature type="compositionally biased region" description="Basic residues" evidence="12">
    <location>
        <begin position="919"/>
        <end position="928"/>
    </location>
</feature>
<proteinExistence type="inferred from homology"/>
<evidence type="ECO:0000256" key="6">
    <source>
        <dbReference type="ARBA" id="ARBA00022679"/>
    </source>
</evidence>
<feature type="compositionally biased region" description="Basic residues" evidence="12">
    <location>
        <begin position="889"/>
        <end position="904"/>
    </location>
</feature>
<keyword evidence="10" id="KW-0325">Glycoprotein</keyword>
<evidence type="ECO:0000256" key="9">
    <source>
        <dbReference type="ARBA" id="ARBA00023136"/>
    </source>
</evidence>
<evidence type="ECO:0000256" key="1">
    <source>
        <dbReference type="ARBA" id="ARBA00004308"/>
    </source>
</evidence>
<evidence type="ECO:0000256" key="12">
    <source>
        <dbReference type="SAM" id="MobiDB-lite"/>
    </source>
</evidence>
<keyword evidence="16" id="KW-1185">Reference proteome</keyword>
<evidence type="ECO:0000259" key="14">
    <source>
        <dbReference type="Pfam" id="PF01602"/>
    </source>
</evidence>
<comment type="function">
    <text evidence="11">Part of the AP-3 complex, an adaptor-related complex which seems to be clathrin-associated. The complex is associated with the Golgi region as well as more peripheral structures. It facilitates the budding of vesicles from the Golgi membrane and may be directly involved in trafficking to the vacuole. It also function in maintaining the identity of lytic vacuoles and in regulating the transition between storage and lytic vacuoles.</text>
</comment>
<feature type="region of interest" description="Disordered" evidence="12">
    <location>
        <begin position="832"/>
        <end position="931"/>
    </location>
</feature>
<evidence type="ECO:0000256" key="11">
    <source>
        <dbReference type="PIRNR" id="PIRNR037092"/>
    </source>
</evidence>
<keyword evidence="11" id="KW-0333">Golgi apparatus</keyword>
<dbReference type="SUPFAM" id="SSF48371">
    <property type="entry name" value="ARM repeat"/>
    <property type="match status" value="1"/>
</dbReference>
<evidence type="ECO:0000256" key="5">
    <source>
        <dbReference type="ARBA" id="ARBA00022676"/>
    </source>
</evidence>
<evidence type="ECO:0000256" key="3">
    <source>
        <dbReference type="ARBA" id="ARBA00006613"/>
    </source>
</evidence>
<dbReference type="GO" id="GO:0005794">
    <property type="term" value="C:Golgi apparatus"/>
    <property type="evidence" value="ECO:0007669"/>
    <property type="project" value="UniProtKB-SubCell"/>
</dbReference>
<comment type="caution">
    <text evidence="15">The sequence shown here is derived from an EMBL/GenBank/DDBJ whole genome shotgun (WGS) entry which is preliminary data.</text>
</comment>
<dbReference type="PIRSF" id="PIRSF037092">
    <property type="entry name" value="AP3_complex_delta"/>
    <property type="match status" value="1"/>
</dbReference>
<feature type="domain" description="Clathrin/coatomer adaptor adaptin-like N-terminal" evidence="14">
    <location>
        <begin position="33"/>
        <end position="485"/>
    </location>
</feature>
<dbReference type="PANTHER" id="PTHR22781">
    <property type="entry name" value="DELTA ADAPTIN-RELATED"/>
    <property type="match status" value="1"/>
</dbReference>
<protein>
    <recommendedName>
        <fullName evidence="11">AP-3 complex subunit delta</fullName>
    </recommendedName>
</protein>
<dbReference type="InterPro" id="IPR002553">
    <property type="entry name" value="Clathrin/coatomer_adapt-like_N"/>
</dbReference>
<feature type="compositionally biased region" description="Basic and acidic residues" evidence="12">
    <location>
        <begin position="868"/>
        <end position="883"/>
    </location>
</feature>
<dbReference type="Proteomes" id="UP000634136">
    <property type="component" value="Unassembled WGS sequence"/>
</dbReference>
<evidence type="ECO:0000313" key="16">
    <source>
        <dbReference type="Proteomes" id="UP000634136"/>
    </source>
</evidence>
<sequence length="1065" mass="118837">MAGSSIMDNLFQQTLEDLIKGFRLKLIGESALVSKSMEDIHREIKSTDPHTKSTALQKLSYLSGIYGVDMSWAAFHVIEVMSSSRFAHKRVGYFAASQSFHEGTSVLLLITNQLRKDLSSTNEFEVSLALECLSTIGTVDLARDLTPDVFTLLSTSKAFVRKKAIGAILRVFEKYPDAVRVCFKRLVENLESSDPKILNAVVGVFCQLSLKDPRSYLPLAPEFYRILNDSKNNWVLIKTLKIFAKLAPLEPRLAKKIVEPICEHIRRTEAKSLMFECVRTVVTSLGDYESAVKLAVTKIREFLVDEDPNLRYLGLQALSIVAPQHLWAVLENKEVVIKSLSDEDPNVKLESLRLVMAMMSETNVEEITQVLVNYALKSDAEFCNEILDFILSACSRNVYEIIIDFDWYVSFLGEVSRIPNCQRGEEIGNQLIDIGMRVKDARLELVRVGHDLLIDPALLGNMHLHRILCAAAWVVGEYVEVAGNPFELMDALLQPRTNLLPPSIRAVYIHSAFKVLIFCLDCFLLQNEETPDVATSEGSNYYKLDDSFYPQKTAGSSEDLAVGSNADRIDACGQKSTDISMEKKIFTYESICNMLNLIESVFGPLTENQDIEVLERARNVLSFVQLIKAKIPDSSVHNVDKNDALVSAMIKLMLEAFSKELGPVSRSAQNKVSVPDGLVLKENLDDLETIYNRDIELLSSSSFCIGGPHFGHTSDASSSSLLSKEELGKSNESMSLLEHRKRHGLYYLSSEKNEIVSDDYPPADDPKIENYVNDEADSLAKLTAQSLVLKKRPSQMKTRPVVVKLDEGDVAPAAVKRPEPKDESLSGAIRDVLLGSGTGPSWSQSNPSDKSSDKKKGKKKLSTNLPSEMKEGLGDGDGDKPDLENPNARSKHRSHKKERRHKSQGKIVEEGEEHEQKEKKKSSRRHGSKSNNLPLTHLLRFLFFVIGLSLGVTISVYFKTFLFSFSLQGGGLVFHNSSSPRPPPSLPPPPAWIQPSPNGSAASYSFVASYDDPRKVGRGRYNPKMGPTITLSDWRKGSQWFELNREMAIQVVSDTKYYVVFTSLE</sequence>
<evidence type="ECO:0000256" key="7">
    <source>
        <dbReference type="ARBA" id="ARBA00022737"/>
    </source>
</evidence>
<evidence type="ECO:0000256" key="13">
    <source>
        <dbReference type="SAM" id="Phobius"/>
    </source>
</evidence>
<keyword evidence="7" id="KW-0677">Repeat</keyword>
<name>A0A834WEP1_9FABA</name>
<gene>
    <name evidence="15" type="ORF">G2W53_025347</name>
</gene>
<dbReference type="Pfam" id="PF02485">
    <property type="entry name" value="Branch"/>
    <property type="match status" value="1"/>
</dbReference>
<dbReference type="GO" id="GO:0010008">
    <property type="term" value="C:endosome membrane"/>
    <property type="evidence" value="ECO:0007669"/>
    <property type="project" value="TreeGrafter"/>
</dbReference>
<organism evidence="15 16">
    <name type="scientific">Senna tora</name>
    <dbReference type="NCBI Taxonomy" id="362788"/>
    <lineage>
        <taxon>Eukaryota</taxon>
        <taxon>Viridiplantae</taxon>
        <taxon>Streptophyta</taxon>
        <taxon>Embryophyta</taxon>
        <taxon>Tracheophyta</taxon>
        <taxon>Spermatophyta</taxon>
        <taxon>Magnoliopsida</taxon>
        <taxon>eudicotyledons</taxon>
        <taxon>Gunneridae</taxon>
        <taxon>Pentapetalae</taxon>
        <taxon>rosids</taxon>
        <taxon>fabids</taxon>
        <taxon>Fabales</taxon>
        <taxon>Fabaceae</taxon>
        <taxon>Caesalpinioideae</taxon>
        <taxon>Cassia clade</taxon>
        <taxon>Senna</taxon>
    </lineage>
</organism>
<dbReference type="AlphaFoldDB" id="A0A834WEP1"/>
<keyword evidence="4 11" id="KW-0813">Transport</keyword>
<dbReference type="Gene3D" id="1.25.10.10">
    <property type="entry name" value="Leucine-rich Repeat Variant"/>
    <property type="match status" value="1"/>
</dbReference>
<dbReference type="EMBL" id="JAAIUW010000008">
    <property type="protein sequence ID" value="KAF7819892.1"/>
    <property type="molecule type" value="Genomic_DNA"/>
</dbReference>
<dbReference type="InterPro" id="IPR011989">
    <property type="entry name" value="ARM-like"/>
</dbReference>
<dbReference type="Pfam" id="PF01602">
    <property type="entry name" value="Adaptin_N"/>
    <property type="match status" value="1"/>
</dbReference>
<keyword evidence="9 13" id="KW-0472">Membrane</keyword>
<reference evidence="15" key="1">
    <citation type="submission" date="2020-09" db="EMBL/GenBank/DDBJ databases">
        <title>Genome-Enabled Discovery of Anthraquinone Biosynthesis in Senna tora.</title>
        <authorList>
            <person name="Kang S.-H."/>
            <person name="Pandey R.P."/>
            <person name="Lee C.-M."/>
            <person name="Sim J.-S."/>
            <person name="Jeong J.-T."/>
            <person name="Choi B.-S."/>
            <person name="Jung M."/>
            <person name="Ginzburg D."/>
            <person name="Zhao K."/>
            <person name="Won S.Y."/>
            <person name="Oh T.-J."/>
            <person name="Yu Y."/>
            <person name="Kim N.-H."/>
            <person name="Lee O.R."/>
            <person name="Lee T.-H."/>
            <person name="Bashyal P."/>
            <person name="Kim T.-S."/>
            <person name="Lee W.-H."/>
            <person name="Kawkins C."/>
            <person name="Kim C.-K."/>
            <person name="Kim J.S."/>
            <person name="Ahn B.O."/>
            <person name="Rhee S.Y."/>
            <person name="Sohng J.K."/>
        </authorList>
    </citation>
    <scope>NUCLEOTIDE SEQUENCE</scope>
    <source>
        <tissue evidence="15">Leaf</tissue>
    </source>
</reference>
<comment type="subcellular location">
    <subcellularLocation>
        <location evidence="1">Endomembrane system</location>
    </subcellularLocation>
    <subcellularLocation>
        <location evidence="11">Golgi apparatus</location>
    </subcellularLocation>
    <subcellularLocation>
        <location evidence="2">Membrane</location>
        <topology evidence="2">Single-pass type II membrane protein</topology>
    </subcellularLocation>
</comment>
<accession>A0A834WEP1</accession>
<evidence type="ECO:0000313" key="15">
    <source>
        <dbReference type="EMBL" id="KAF7819892.1"/>
    </source>
</evidence>
<dbReference type="InterPro" id="IPR017105">
    <property type="entry name" value="AP3_complex_dsu"/>
</dbReference>
<evidence type="ECO:0000256" key="2">
    <source>
        <dbReference type="ARBA" id="ARBA00004606"/>
    </source>
</evidence>
<dbReference type="InterPro" id="IPR016024">
    <property type="entry name" value="ARM-type_fold"/>
</dbReference>
<feature type="transmembrane region" description="Helical" evidence="13">
    <location>
        <begin position="938"/>
        <end position="958"/>
    </location>
</feature>
<dbReference type="GO" id="GO:0030123">
    <property type="term" value="C:AP-3 adaptor complex"/>
    <property type="evidence" value="ECO:0007669"/>
    <property type="project" value="InterPro"/>
</dbReference>
<dbReference type="GO" id="GO:0006623">
    <property type="term" value="P:protein targeting to vacuole"/>
    <property type="evidence" value="ECO:0007669"/>
    <property type="project" value="TreeGrafter"/>
</dbReference>
<keyword evidence="13" id="KW-0812">Transmembrane</keyword>
<evidence type="ECO:0000256" key="10">
    <source>
        <dbReference type="ARBA" id="ARBA00023180"/>
    </source>
</evidence>